<dbReference type="InterPro" id="IPR023614">
    <property type="entry name" value="Porin_dom_sf"/>
</dbReference>
<dbReference type="Gene3D" id="2.40.160.10">
    <property type="entry name" value="Porin"/>
    <property type="match status" value="1"/>
</dbReference>
<proteinExistence type="predicted"/>
<dbReference type="PANTHER" id="PTHR34501">
    <property type="entry name" value="PROTEIN YDDL-RELATED"/>
    <property type="match status" value="1"/>
</dbReference>
<keyword evidence="3" id="KW-0813">Transport</keyword>
<evidence type="ECO:0000256" key="2">
    <source>
        <dbReference type="ARBA" id="ARBA00011233"/>
    </source>
</evidence>
<sequence length="368" mass="39888">MKKTLLATAIVGALGASAAAQAATVYDQDGTRLDVYGRIAMGIEGGGPEFNSDNEAIDNGPEFVDVFSRLGLRMSQEVTSDLTAFGRLEWRFDGDENTTDGGFNELRQSYLGLQSKQYGTFQAGNFDSFYSQFVSQPFDVYIFADSDLEFAGHSKQSRGDSIGYYTPDLQGFTAFLQLKYYSERGLKETGPRLNTDGNVVGTSEEGSVIAPQGGVRYQQGPFTVGLGFVEDVVRGGGNGEMLGGLIGSYDVNDQFSVRLGYEGREHSDEGFGNGYDKVGLGGTYTTGPWAFTADIYDVSEDGADGDDRTAWALGSYYRVSSNFDVFLELNQRDQQSIDVTIGGGDGPVSVERADGDDIYYLTGARYHF</sequence>
<evidence type="ECO:0000256" key="6">
    <source>
        <dbReference type="ARBA" id="ARBA00022729"/>
    </source>
</evidence>
<dbReference type="CDD" id="cd00342">
    <property type="entry name" value="gram_neg_porins"/>
    <property type="match status" value="1"/>
</dbReference>
<dbReference type="InterPro" id="IPR050298">
    <property type="entry name" value="Gram-neg_bact_OMP"/>
</dbReference>
<evidence type="ECO:0000313" key="14">
    <source>
        <dbReference type="Proteomes" id="UP000199493"/>
    </source>
</evidence>
<comment type="subcellular location">
    <subcellularLocation>
        <location evidence="1">Cell outer membrane</location>
        <topology evidence="1">Multi-pass membrane protein</topology>
    </subcellularLocation>
</comment>
<dbReference type="SUPFAM" id="SSF56935">
    <property type="entry name" value="Porins"/>
    <property type="match status" value="1"/>
</dbReference>
<evidence type="ECO:0000256" key="3">
    <source>
        <dbReference type="ARBA" id="ARBA00022448"/>
    </source>
</evidence>
<name>A0A1H8P792_9GAMM</name>
<reference evidence="13 14" key="1">
    <citation type="submission" date="2016-10" db="EMBL/GenBank/DDBJ databases">
        <authorList>
            <person name="de Groot N.N."/>
        </authorList>
    </citation>
    <scope>NUCLEOTIDE SEQUENCE [LARGE SCALE GENOMIC DNA]</scope>
    <source>
        <strain evidence="13 14">558</strain>
    </source>
</reference>
<protein>
    <submittedName>
        <fullName evidence="13">Outer membrane protein (Porin)</fullName>
    </submittedName>
</protein>
<keyword evidence="7" id="KW-0406">Ion transport</keyword>
<dbReference type="STRING" id="77097.SAMN04490369_107811"/>
<dbReference type="GO" id="GO:0009279">
    <property type="term" value="C:cell outer membrane"/>
    <property type="evidence" value="ECO:0007669"/>
    <property type="project" value="UniProtKB-SubCell"/>
</dbReference>
<gene>
    <name evidence="13" type="ORF">SAMN04490369_107811</name>
</gene>
<evidence type="ECO:0000256" key="1">
    <source>
        <dbReference type="ARBA" id="ARBA00004571"/>
    </source>
</evidence>
<dbReference type="Proteomes" id="UP000199493">
    <property type="component" value="Unassembled WGS sequence"/>
</dbReference>
<dbReference type="GO" id="GO:0015288">
    <property type="term" value="F:porin activity"/>
    <property type="evidence" value="ECO:0007669"/>
    <property type="project" value="UniProtKB-KW"/>
</dbReference>
<dbReference type="GO" id="GO:0046930">
    <property type="term" value="C:pore complex"/>
    <property type="evidence" value="ECO:0007669"/>
    <property type="project" value="UniProtKB-KW"/>
</dbReference>
<evidence type="ECO:0000256" key="5">
    <source>
        <dbReference type="ARBA" id="ARBA00022692"/>
    </source>
</evidence>
<evidence type="ECO:0000256" key="11">
    <source>
        <dbReference type="SAM" id="SignalP"/>
    </source>
</evidence>
<dbReference type="Pfam" id="PF13609">
    <property type="entry name" value="Porin_4"/>
    <property type="match status" value="1"/>
</dbReference>
<evidence type="ECO:0000256" key="4">
    <source>
        <dbReference type="ARBA" id="ARBA00022452"/>
    </source>
</evidence>
<dbReference type="InterPro" id="IPR033900">
    <property type="entry name" value="Gram_neg_porin_domain"/>
</dbReference>
<evidence type="ECO:0000259" key="12">
    <source>
        <dbReference type="Pfam" id="PF13609"/>
    </source>
</evidence>
<feature type="signal peptide" evidence="11">
    <location>
        <begin position="1"/>
        <end position="22"/>
    </location>
</feature>
<keyword evidence="10" id="KW-0998">Cell outer membrane</keyword>
<dbReference type="EMBL" id="FODB01000078">
    <property type="protein sequence ID" value="SEO37403.1"/>
    <property type="molecule type" value="Genomic_DNA"/>
</dbReference>
<evidence type="ECO:0000256" key="10">
    <source>
        <dbReference type="ARBA" id="ARBA00023237"/>
    </source>
</evidence>
<evidence type="ECO:0000256" key="8">
    <source>
        <dbReference type="ARBA" id="ARBA00023114"/>
    </source>
</evidence>
<organism evidence="13 14">
    <name type="scientific">Vreelandella aquamarina</name>
    <dbReference type="NCBI Taxonomy" id="77097"/>
    <lineage>
        <taxon>Bacteria</taxon>
        <taxon>Pseudomonadati</taxon>
        <taxon>Pseudomonadota</taxon>
        <taxon>Gammaproteobacteria</taxon>
        <taxon>Oceanospirillales</taxon>
        <taxon>Halomonadaceae</taxon>
        <taxon>Vreelandella</taxon>
    </lineage>
</organism>
<evidence type="ECO:0000313" key="13">
    <source>
        <dbReference type="EMBL" id="SEO37403.1"/>
    </source>
</evidence>
<dbReference type="RefSeq" id="WP_089676025.1">
    <property type="nucleotide sequence ID" value="NZ_FODB01000078.1"/>
</dbReference>
<evidence type="ECO:0000256" key="9">
    <source>
        <dbReference type="ARBA" id="ARBA00023136"/>
    </source>
</evidence>
<feature type="domain" description="Porin" evidence="12">
    <location>
        <begin position="8"/>
        <end position="333"/>
    </location>
</feature>
<evidence type="ECO:0000256" key="7">
    <source>
        <dbReference type="ARBA" id="ARBA00023065"/>
    </source>
</evidence>
<accession>A0A1H8P792</accession>
<keyword evidence="5" id="KW-0812">Transmembrane</keyword>
<keyword evidence="4" id="KW-1134">Transmembrane beta strand</keyword>
<comment type="subunit">
    <text evidence="2">Homotrimer.</text>
</comment>
<dbReference type="GO" id="GO:0006811">
    <property type="term" value="P:monoatomic ion transport"/>
    <property type="evidence" value="ECO:0007669"/>
    <property type="project" value="UniProtKB-KW"/>
</dbReference>
<feature type="chain" id="PRO_5011726364" evidence="11">
    <location>
        <begin position="23"/>
        <end position="368"/>
    </location>
</feature>
<dbReference type="AlphaFoldDB" id="A0A1H8P792"/>
<dbReference type="PANTHER" id="PTHR34501:SF9">
    <property type="entry name" value="MAJOR OUTER MEMBRANE PROTEIN P.IA"/>
    <property type="match status" value="1"/>
</dbReference>
<keyword evidence="9" id="KW-0472">Membrane</keyword>
<keyword evidence="6 11" id="KW-0732">Signal</keyword>
<keyword evidence="8" id="KW-0626">Porin</keyword>